<dbReference type="RefSeq" id="WP_344772038.1">
    <property type="nucleotide sequence ID" value="NZ_BAABAH010000001.1"/>
</dbReference>
<dbReference type="Pfam" id="PF00196">
    <property type="entry name" value="GerE"/>
    <property type="match status" value="1"/>
</dbReference>
<evidence type="ECO:0000259" key="4">
    <source>
        <dbReference type="PROSITE" id="PS50043"/>
    </source>
</evidence>
<accession>A0ABP7HZ46</accession>
<dbReference type="Proteomes" id="UP001501821">
    <property type="component" value="Unassembled WGS sequence"/>
</dbReference>
<reference evidence="6" key="1">
    <citation type="journal article" date="2019" name="Int. J. Syst. Evol. Microbiol.">
        <title>The Global Catalogue of Microorganisms (GCM) 10K type strain sequencing project: providing services to taxonomists for standard genome sequencing and annotation.</title>
        <authorList>
            <consortium name="The Broad Institute Genomics Platform"/>
            <consortium name="The Broad Institute Genome Sequencing Center for Infectious Disease"/>
            <person name="Wu L."/>
            <person name="Ma J."/>
        </authorList>
    </citation>
    <scope>NUCLEOTIDE SEQUENCE [LARGE SCALE GENOMIC DNA]</scope>
    <source>
        <strain evidence="6">JCM 16953</strain>
    </source>
</reference>
<evidence type="ECO:0000256" key="1">
    <source>
        <dbReference type="ARBA" id="ARBA00023015"/>
    </source>
</evidence>
<feature type="domain" description="HTH luxR-type" evidence="4">
    <location>
        <begin position="24"/>
        <end position="89"/>
    </location>
</feature>
<sequence length="93" mass="10630">MTAMPLSRSTMPARPELRLVRPSEPRWVRYLTRREVEVLHCVARGLSNAEIAKELWVSLPTVKSHVARLLHKVGVRDRVQLVVVAYRSGFVTV</sequence>
<keyword evidence="3" id="KW-0804">Transcription</keyword>
<evidence type="ECO:0000313" key="5">
    <source>
        <dbReference type="EMBL" id="GAA3803556.1"/>
    </source>
</evidence>
<evidence type="ECO:0000256" key="2">
    <source>
        <dbReference type="ARBA" id="ARBA00023125"/>
    </source>
</evidence>
<organism evidence="5 6">
    <name type="scientific">Nocardioides panacisoli</name>
    <dbReference type="NCBI Taxonomy" id="627624"/>
    <lineage>
        <taxon>Bacteria</taxon>
        <taxon>Bacillati</taxon>
        <taxon>Actinomycetota</taxon>
        <taxon>Actinomycetes</taxon>
        <taxon>Propionibacteriales</taxon>
        <taxon>Nocardioidaceae</taxon>
        <taxon>Nocardioides</taxon>
    </lineage>
</organism>
<dbReference type="InterPro" id="IPR000792">
    <property type="entry name" value="Tscrpt_reg_LuxR_C"/>
</dbReference>
<gene>
    <name evidence="5" type="ORF">GCM10022242_03380</name>
</gene>
<comment type="caution">
    <text evidence="5">The sequence shown here is derived from an EMBL/GenBank/DDBJ whole genome shotgun (WGS) entry which is preliminary data.</text>
</comment>
<dbReference type="InterPro" id="IPR036388">
    <property type="entry name" value="WH-like_DNA-bd_sf"/>
</dbReference>
<dbReference type="InterPro" id="IPR016032">
    <property type="entry name" value="Sig_transdc_resp-reg_C-effctor"/>
</dbReference>
<dbReference type="Gene3D" id="1.10.10.10">
    <property type="entry name" value="Winged helix-like DNA-binding domain superfamily/Winged helix DNA-binding domain"/>
    <property type="match status" value="1"/>
</dbReference>
<dbReference type="PROSITE" id="PS00622">
    <property type="entry name" value="HTH_LUXR_1"/>
    <property type="match status" value="1"/>
</dbReference>
<dbReference type="SMART" id="SM00421">
    <property type="entry name" value="HTH_LUXR"/>
    <property type="match status" value="1"/>
</dbReference>
<dbReference type="CDD" id="cd06170">
    <property type="entry name" value="LuxR_C_like"/>
    <property type="match status" value="1"/>
</dbReference>
<dbReference type="EMBL" id="BAABAH010000001">
    <property type="protein sequence ID" value="GAA3803556.1"/>
    <property type="molecule type" value="Genomic_DNA"/>
</dbReference>
<dbReference type="PANTHER" id="PTHR44688">
    <property type="entry name" value="DNA-BINDING TRANSCRIPTIONAL ACTIVATOR DEVR_DOSR"/>
    <property type="match status" value="1"/>
</dbReference>
<dbReference type="PRINTS" id="PR00038">
    <property type="entry name" value="HTHLUXR"/>
</dbReference>
<keyword evidence="6" id="KW-1185">Reference proteome</keyword>
<dbReference type="PROSITE" id="PS50043">
    <property type="entry name" value="HTH_LUXR_2"/>
    <property type="match status" value="1"/>
</dbReference>
<name>A0ABP7HZ46_9ACTN</name>
<keyword evidence="2" id="KW-0238">DNA-binding</keyword>
<protein>
    <recommendedName>
        <fullName evidence="4">HTH luxR-type domain-containing protein</fullName>
    </recommendedName>
</protein>
<keyword evidence="1" id="KW-0805">Transcription regulation</keyword>
<proteinExistence type="predicted"/>
<evidence type="ECO:0000313" key="6">
    <source>
        <dbReference type="Proteomes" id="UP001501821"/>
    </source>
</evidence>
<evidence type="ECO:0000256" key="3">
    <source>
        <dbReference type="ARBA" id="ARBA00023163"/>
    </source>
</evidence>
<dbReference type="PANTHER" id="PTHR44688:SF16">
    <property type="entry name" value="DNA-BINDING TRANSCRIPTIONAL ACTIVATOR DEVR_DOSR"/>
    <property type="match status" value="1"/>
</dbReference>
<dbReference type="SUPFAM" id="SSF46894">
    <property type="entry name" value="C-terminal effector domain of the bipartite response regulators"/>
    <property type="match status" value="1"/>
</dbReference>